<dbReference type="InterPro" id="IPR011991">
    <property type="entry name" value="ArsR-like_HTH"/>
</dbReference>
<evidence type="ECO:0000256" key="3">
    <source>
        <dbReference type="ARBA" id="ARBA00023163"/>
    </source>
</evidence>
<dbReference type="Proteomes" id="UP000052022">
    <property type="component" value="Unassembled WGS sequence"/>
</dbReference>
<dbReference type="SMART" id="SM00418">
    <property type="entry name" value="HTH_ARSR"/>
    <property type="match status" value="1"/>
</dbReference>
<proteinExistence type="predicted"/>
<accession>A0A0P1GCI5</accession>
<dbReference type="PANTHER" id="PTHR33204">
    <property type="entry name" value="TRANSCRIPTIONAL REGULATOR, MARR FAMILY"/>
    <property type="match status" value="1"/>
</dbReference>
<organism evidence="5 6">
    <name type="scientific">Tritonibacter multivorans</name>
    <dbReference type="NCBI Taxonomy" id="928856"/>
    <lineage>
        <taxon>Bacteria</taxon>
        <taxon>Pseudomonadati</taxon>
        <taxon>Pseudomonadota</taxon>
        <taxon>Alphaproteobacteria</taxon>
        <taxon>Rhodobacterales</taxon>
        <taxon>Paracoccaceae</taxon>
        <taxon>Tritonibacter</taxon>
    </lineage>
</organism>
<gene>
    <name evidence="5" type="ORF">TRM7557_02236</name>
</gene>
<dbReference type="InterPro" id="IPR001845">
    <property type="entry name" value="HTH_ArsR_DNA-bd_dom"/>
</dbReference>
<dbReference type="InterPro" id="IPR036390">
    <property type="entry name" value="WH_DNA-bd_sf"/>
</dbReference>
<dbReference type="PROSITE" id="PS51118">
    <property type="entry name" value="HTH_HXLR"/>
    <property type="match status" value="1"/>
</dbReference>
<evidence type="ECO:0000259" key="4">
    <source>
        <dbReference type="PROSITE" id="PS51118"/>
    </source>
</evidence>
<dbReference type="GO" id="GO:0003677">
    <property type="term" value="F:DNA binding"/>
    <property type="evidence" value="ECO:0007669"/>
    <property type="project" value="UniProtKB-KW"/>
</dbReference>
<keyword evidence="6" id="KW-1185">Reference proteome</keyword>
<dbReference type="PANTHER" id="PTHR33204:SF18">
    <property type="entry name" value="TRANSCRIPTIONAL REGULATORY PROTEIN"/>
    <property type="match status" value="1"/>
</dbReference>
<dbReference type="InterPro" id="IPR036388">
    <property type="entry name" value="WH-like_DNA-bd_sf"/>
</dbReference>
<keyword evidence="3" id="KW-0804">Transcription</keyword>
<keyword evidence="2" id="KW-0238">DNA-binding</keyword>
<evidence type="ECO:0000256" key="1">
    <source>
        <dbReference type="ARBA" id="ARBA00023015"/>
    </source>
</evidence>
<dbReference type="EMBL" id="CYSD01000037">
    <property type="protein sequence ID" value="CUH79180.1"/>
    <property type="molecule type" value="Genomic_DNA"/>
</dbReference>
<dbReference type="GO" id="GO:0003700">
    <property type="term" value="F:DNA-binding transcription factor activity"/>
    <property type="evidence" value="ECO:0007669"/>
    <property type="project" value="InterPro"/>
</dbReference>
<dbReference type="SUPFAM" id="SSF46785">
    <property type="entry name" value="Winged helix' DNA-binding domain"/>
    <property type="match status" value="1"/>
</dbReference>
<evidence type="ECO:0000256" key="2">
    <source>
        <dbReference type="ARBA" id="ARBA00023125"/>
    </source>
</evidence>
<evidence type="ECO:0000313" key="6">
    <source>
        <dbReference type="Proteomes" id="UP000052022"/>
    </source>
</evidence>
<evidence type="ECO:0000313" key="5">
    <source>
        <dbReference type="EMBL" id="CUH79180.1"/>
    </source>
</evidence>
<protein>
    <submittedName>
        <fullName evidence="5">HxlR-like helix-turn-helix</fullName>
    </submittedName>
</protein>
<sequence>MSNSESHASPSVPETVIADSDFPVADCGLARAARLLGDRWMLLILRQLFYGAHRFEEMREALKIPKSVLSTRLSALIEAGLVETRDYREAGSRTRKAYYLSTAGEGLGLSFLALLGWGNKYFPEDFDPIHPVDATTRRRLKLMLVDAETGERADLTQVKLTRTPAN</sequence>
<feature type="domain" description="HTH hxlR-type" evidence="4">
    <location>
        <begin position="27"/>
        <end position="126"/>
    </location>
</feature>
<dbReference type="STRING" id="928856.SAMN04488049_101482"/>
<dbReference type="CDD" id="cd00090">
    <property type="entry name" value="HTH_ARSR"/>
    <property type="match status" value="1"/>
</dbReference>
<dbReference type="Pfam" id="PF01638">
    <property type="entry name" value="HxlR"/>
    <property type="match status" value="1"/>
</dbReference>
<keyword evidence="1" id="KW-0805">Transcription regulation</keyword>
<dbReference type="AlphaFoldDB" id="A0A0P1GCI5"/>
<dbReference type="Gene3D" id="1.10.10.10">
    <property type="entry name" value="Winged helix-like DNA-binding domain superfamily/Winged helix DNA-binding domain"/>
    <property type="match status" value="1"/>
</dbReference>
<dbReference type="InterPro" id="IPR002577">
    <property type="entry name" value="HTH_HxlR"/>
</dbReference>
<reference evidence="5 6" key="1">
    <citation type="submission" date="2015-09" db="EMBL/GenBank/DDBJ databases">
        <authorList>
            <consortium name="Swine Surveillance"/>
        </authorList>
    </citation>
    <scope>NUCLEOTIDE SEQUENCE [LARGE SCALE GENOMIC DNA]</scope>
    <source>
        <strain evidence="5 6">CECT 7557</strain>
    </source>
</reference>
<name>A0A0P1GCI5_9RHOB</name>
<dbReference type="RefSeq" id="WP_074941789.1">
    <property type="nucleotide sequence ID" value="NZ_CYSD01000037.1"/>
</dbReference>